<dbReference type="PANTHER" id="PTHR33542:SF3">
    <property type="entry name" value="SIROHYDROCHLORIN FERROCHELATASE, CHLOROPLASTIC"/>
    <property type="match status" value="1"/>
</dbReference>
<keyword evidence="4" id="KW-1185">Reference proteome</keyword>
<proteinExistence type="predicted"/>
<dbReference type="Pfam" id="PF01903">
    <property type="entry name" value="CbiX"/>
    <property type="match status" value="1"/>
</dbReference>
<evidence type="ECO:0000313" key="3">
    <source>
        <dbReference type="EMBL" id="PPB84983.1"/>
    </source>
</evidence>
<dbReference type="SUPFAM" id="SSF53800">
    <property type="entry name" value="Chelatase"/>
    <property type="match status" value="1"/>
</dbReference>
<dbReference type="EMBL" id="PRDW01000001">
    <property type="protein sequence ID" value="PPB84983.1"/>
    <property type="molecule type" value="Genomic_DNA"/>
</dbReference>
<dbReference type="AlphaFoldDB" id="A0A2P5KE41"/>
<dbReference type="OrthoDB" id="9797895at2"/>
<accession>A0A2P5KE41</accession>
<dbReference type="InterPro" id="IPR050963">
    <property type="entry name" value="Sirohydro_Cobaltochel/CbiX"/>
</dbReference>
<dbReference type="CDD" id="cd03416">
    <property type="entry name" value="CbiX_SirB_N"/>
    <property type="match status" value="1"/>
</dbReference>
<evidence type="ECO:0000313" key="4">
    <source>
        <dbReference type="Proteomes" id="UP000243096"/>
    </source>
</evidence>
<reference evidence="3 4" key="1">
    <citation type="submission" date="2018-01" db="EMBL/GenBank/DDBJ databases">
        <title>Genomic Encyclopedia of Type Strains, Phase III (KMG-III): the genomes of soil and plant-associated and newly described type strains.</title>
        <authorList>
            <person name="Whitman W."/>
        </authorList>
    </citation>
    <scope>NUCLEOTIDE SEQUENCE [LARGE SCALE GENOMIC DNA]</scope>
    <source>
        <strain evidence="3 4">HKI456</strain>
    </source>
</reference>
<evidence type="ECO:0000256" key="2">
    <source>
        <dbReference type="ARBA" id="ARBA00023239"/>
    </source>
</evidence>
<dbReference type="Gene3D" id="3.40.50.1400">
    <property type="match status" value="1"/>
</dbReference>
<dbReference type="RefSeq" id="WP_104076101.1">
    <property type="nucleotide sequence ID" value="NZ_CP062178.1"/>
</dbReference>
<name>A0A2P5KE41_9BURK</name>
<sequence>MSASSSGLILLGHGARDSRWAEPFERVASLVRARRRAQQDEGPVSLAFLEWMPPPLQAAIAAQVADGCNRIVVVPVFMGQGGHVQRDLPALLSQARAAHPHVHIDCASSVGEDEAVLHALAECCERAMGEAHNG</sequence>
<dbReference type="GO" id="GO:0016829">
    <property type="term" value="F:lyase activity"/>
    <property type="evidence" value="ECO:0007669"/>
    <property type="project" value="UniProtKB-KW"/>
</dbReference>
<dbReference type="Proteomes" id="UP000243096">
    <property type="component" value="Unassembled WGS sequence"/>
</dbReference>
<dbReference type="PANTHER" id="PTHR33542">
    <property type="entry name" value="SIROHYDROCHLORIN FERROCHELATASE, CHLOROPLASTIC"/>
    <property type="match status" value="1"/>
</dbReference>
<evidence type="ECO:0000256" key="1">
    <source>
        <dbReference type="ARBA" id="ARBA00022723"/>
    </source>
</evidence>
<comment type="caution">
    <text evidence="3">The sequence shown here is derived from an EMBL/GenBank/DDBJ whole genome shotgun (WGS) entry which is preliminary data.</text>
</comment>
<dbReference type="InterPro" id="IPR002762">
    <property type="entry name" value="CbiX-like"/>
</dbReference>
<dbReference type="GO" id="GO:0046872">
    <property type="term" value="F:metal ion binding"/>
    <property type="evidence" value="ECO:0007669"/>
    <property type="project" value="UniProtKB-KW"/>
</dbReference>
<organism evidence="3 4">
    <name type="scientific">Mycetohabitans endofungorum</name>
    <dbReference type="NCBI Taxonomy" id="417203"/>
    <lineage>
        <taxon>Bacteria</taxon>
        <taxon>Pseudomonadati</taxon>
        <taxon>Pseudomonadota</taxon>
        <taxon>Betaproteobacteria</taxon>
        <taxon>Burkholderiales</taxon>
        <taxon>Burkholderiaceae</taxon>
        <taxon>Mycetohabitans</taxon>
    </lineage>
</organism>
<keyword evidence="1" id="KW-0479">Metal-binding</keyword>
<keyword evidence="2" id="KW-0456">Lyase</keyword>
<gene>
    <name evidence="3" type="ORF">B0O95_10164</name>
</gene>
<protein>
    <submittedName>
        <fullName evidence="3">Sirohydrochlorin cobaltochelatase</fullName>
    </submittedName>
</protein>